<dbReference type="EMBL" id="QJJU01000009">
    <property type="protein sequence ID" value="PXX08101.1"/>
    <property type="molecule type" value="Genomic_DNA"/>
</dbReference>
<dbReference type="Proteomes" id="UP000247781">
    <property type="component" value="Unassembled WGS sequence"/>
</dbReference>
<feature type="domain" description="Guanylate cyclase" evidence="2">
    <location>
        <begin position="217"/>
        <end position="325"/>
    </location>
</feature>
<dbReference type="Pfam" id="PF16701">
    <property type="entry name" value="Ad_Cy_reg"/>
    <property type="match status" value="1"/>
</dbReference>
<dbReference type="InterPro" id="IPR032026">
    <property type="entry name" value="Ad_Cy_reg"/>
</dbReference>
<evidence type="ECO:0000256" key="1">
    <source>
        <dbReference type="ARBA" id="ARBA00005381"/>
    </source>
</evidence>
<dbReference type="AlphaFoldDB" id="A0A318HSW6"/>
<dbReference type="InterPro" id="IPR050697">
    <property type="entry name" value="Adenylyl/Guanylyl_Cyclase_3/4"/>
</dbReference>
<evidence type="ECO:0000259" key="2">
    <source>
        <dbReference type="PROSITE" id="PS50125"/>
    </source>
</evidence>
<dbReference type="PANTHER" id="PTHR43081:SF19">
    <property type="entry name" value="PH-SENSITIVE ADENYLATE CYCLASE RV1264"/>
    <property type="match status" value="1"/>
</dbReference>
<comment type="similarity">
    <text evidence="1">Belongs to the adenylyl cyclase class-3 family.</text>
</comment>
<dbReference type="GO" id="GO:0006171">
    <property type="term" value="P:cAMP biosynthetic process"/>
    <property type="evidence" value="ECO:0007669"/>
    <property type="project" value="TreeGrafter"/>
</dbReference>
<gene>
    <name evidence="3" type="ORF">C8E89_109117</name>
</gene>
<dbReference type="SUPFAM" id="SSF55073">
    <property type="entry name" value="Nucleotide cyclase"/>
    <property type="match status" value="1"/>
</dbReference>
<reference evidence="4" key="1">
    <citation type="submission" date="2018-05" db="EMBL/GenBank/DDBJ databases">
        <authorList>
            <person name="Deangelis K."/>
            <person name="Huntemann M."/>
            <person name="Clum A."/>
            <person name="Pillay M."/>
            <person name="Palaniappan K."/>
            <person name="Varghese N."/>
            <person name="Mikhailova N."/>
            <person name="Stamatis D."/>
            <person name="Reddy T."/>
            <person name="Daum C."/>
            <person name="Shapiro N."/>
            <person name="Ivanova N."/>
            <person name="Kyrpides N."/>
            <person name="Woyke T."/>
        </authorList>
    </citation>
    <scope>NUCLEOTIDE SEQUENCE [LARGE SCALE GENOMIC DNA]</scope>
    <source>
        <strain evidence="4">GAS496</strain>
    </source>
</reference>
<dbReference type="Gene3D" id="3.30.70.1230">
    <property type="entry name" value="Nucleotide cyclase"/>
    <property type="match status" value="1"/>
</dbReference>
<dbReference type="SMART" id="SM00044">
    <property type="entry name" value="CYCc"/>
    <property type="match status" value="1"/>
</dbReference>
<comment type="caution">
    <text evidence="3">The sequence shown here is derived from an EMBL/GenBank/DDBJ whole genome shotgun (WGS) entry which is preliminary data.</text>
</comment>
<reference evidence="3 4" key="2">
    <citation type="submission" date="2018-06" db="EMBL/GenBank/DDBJ databases">
        <title>Sequencing of bacterial isolates from soil warming experiment in Harvard Forest, Massachusetts, USA.</title>
        <authorList>
            <person name="Deangelis K.PhD."/>
        </authorList>
    </citation>
    <scope>NUCLEOTIDE SEQUENCE [LARGE SCALE GENOMIC DNA]</scope>
    <source>
        <strain evidence="3 4">GAS496</strain>
    </source>
</reference>
<dbReference type="InterPro" id="IPR001054">
    <property type="entry name" value="A/G_cyclase"/>
</dbReference>
<dbReference type="GO" id="GO:0004016">
    <property type="term" value="F:adenylate cyclase activity"/>
    <property type="evidence" value="ECO:0007669"/>
    <property type="project" value="UniProtKB-ARBA"/>
</dbReference>
<dbReference type="PROSITE" id="PS50125">
    <property type="entry name" value="GUANYLATE_CYCLASE_2"/>
    <property type="match status" value="1"/>
</dbReference>
<dbReference type="CDD" id="cd07302">
    <property type="entry name" value="CHD"/>
    <property type="match status" value="1"/>
</dbReference>
<keyword evidence="4" id="KW-1185">Reference proteome</keyword>
<accession>A0A318HSW6</accession>
<dbReference type="InterPro" id="IPR029787">
    <property type="entry name" value="Nucleotide_cyclase"/>
</dbReference>
<dbReference type="PANTHER" id="PTHR43081">
    <property type="entry name" value="ADENYLATE CYCLASE, TERMINAL-DIFFERENTIATION SPECIFIC-RELATED"/>
    <property type="match status" value="1"/>
</dbReference>
<evidence type="ECO:0000313" key="3">
    <source>
        <dbReference type="EMBL" id="PXX08101.1"/>
    </source>
</evidence>
<organism evidence="3 4">
    <name type="scientific">Mycolicibacterium moriokaense</name>
    <dbReference type="NCBI Taxonomy" id="39691"/>
    <lineage>
        <taxon>Bacteria</taxon>
        <taxon>Bacillati</taxon>
        <taxon>Actinomycetota</taxon>
        <taxon>Actinomycetes</taxon>
        <taxon>Mycobacteriales</taxon>
        <taxon>Mycobacteriaceae</taxon>
        <taxon>Mycolicibacterium</taxon>
    </lineage>
</organism>
<protein>
    <submittedName>
        <fullName evidence="3">Adenylate cyclase</fullName>
    </submittedName>
</protein>
<proteinExistence type="inferred from homology"/>
<name>A0A318HSW6_9MYCO</name>
<dbReference type="Pfam" id="PF00211">
    <property type="entry name" value="Guanylate_cyc"/>
    <property type="match status" value="1"/>
</dbReference>
<evidence type="ECO:0000313" key="4">
    <source>
        <dbReference type="Proteomes" id="UP000247781"/>
    </source>
</evidence>
<sequence length="377" mass="40243">MAVYVRAVAEDVDIEGLLDGLEGQARTERAELVGWLLEQGYTADQIRGAVSPMLLPAGRIVGDDGRYVSARQICDETGIDLELLQAIQRALGMPRADDPDAAILLRADSEAAARAKVFIDMGLNREQVIAVTRVLGHGLEQTAEAMRQVVLEAVIQPGATELQLAQAYEGLVQQVSPLLGPLCEDVLRVQLRHTLETEAVSLAERAAGTLPGARNVSVAFADLVGFTRLGEAVPPEELENLASRLSNLAHDVVSPPVRFIKTIGDAVMLVSTDPVALLRTALELLAAAEKYDDFPQLRIGLASGCAVSRAGDWFGSPVNVASRVTGVARPGTVLVSESVREAIGQADGFSWSFAGGRHLKGVKTEVKLFRARVANED</sequence>
<dbReference type="GO" id="GO:0035556">
    <property type="term" value="P:intracellular signal transduction"/>
    <property type="evidence" value="ECO:0007669"/>
    <property type="project" value="InterPro"/>
</dbReference>